<dbReference type="Proteomes" id="UP000229401">
    <property type="component" value="Unassembled WGS sequence"/>
</dbReference>
<evidence type="ECO:0000256" key="2">
    <source>
        <dbReference type="PIRSR" id="PIRSR601501-1"/>
    </source>
</evidence>
<reference evidence="4" key="1">
    <citation type="submission" date="2017-09" db="EMBL/GenBank/DDBJ databases">
        <title>Depth-based differentiation of microbial function through sediment-hosted aquifers and enrichment of novel symbionts in the deep terrestrial subsurface.</title>
        <authorList>
            <person name="Probst A.J."/>
            <person name="Ladd B."/>
            <person name="Jarett J.K."/>
            <person name="Geller-Mcgrath D.E."/>
            <person name="Sieber C.M.K."/>
            <person name="Emerson J.B."/>
            <person name="Anantharaman K."/>
            <person name="Thomas B.C."/>
            <person name="Malmstrom R."/>
            <person name="Stieglmeier M."/>
            <person name="Klingl A."/>
            <person name="Woyke T."/>
            <person name="Ryan C.M."/>
            <person name="Banfield J.F."/>
        </authorList>
    </citation>
    <scope>NUCLEOTIDE SEQUENCE [LARGE SCALE GENOMIC DNA]</scope>
</reference>
<dbReference type="PROSITE" id="PS00508">
    <property type="entry name" value="NI_HGENASE_L_2"/>
    <property type="match status" value="1"/>
</dbReference>
<protein>
    <recommendedName>
        <fullName evidence="5">Ni/Fe hydrogenase subunit alpha</fullName>
    </recommendedName>
</protein>
<evidence type="ECO:0000313" key="4">
    <source>
        <dbReference type="Proteomes" id="UP000229401"/>
    </source>
</evidence>
<comment type="cofactor">
    <cofactor evidence="2">
        <name>Fe cation</name>
        <dbReference type="ChEBI" id="CHEBI:24875"/>
    </cofactor>
</comment>
<dbReference type="InterPro" id="IPR018194">
    <property type="entry name" value="Ni-dep_hyd_lsu_Ni_BS"/>
</dbReference>
<name>A0A2M7QJ77_9BACT</name>
<keyword evidence="2" id="KW-0533">Nickel</keyword>
<proteinExistence type="predicted"/>
<feature type="binding site" evidence="2">
    <location>
        <position position="384"/>
    </location>
    <ligand>
        <name>Mg(2+)</name>
        <dbReference type="ChEBI" id="CHEBI:18420"/>
    </ligand>
</feature>
<keyword evidence="2" id="KW-0479">Metal-binding</keyword>
<feature type="binding site" evidence="2">
    <location>
        <position position="430"/>
    </location>
    <ligand>
        <name>Ni(2+)</name>
        <dbReference type="ChEBI" id="CHEBI:49786"/>
    </ligand>
</feature>
<comment type="caution">
    <text evidence="3">The sequence shown here is derived from an EMBL/GenBank/DDBJ whole genome shotgun (WGS) entry which is preliminary data.</text>
</comment>
<evidence type="ECO:0000313" key="3">
    <source>
        <dbReference type="EMBL" id="PIY72001.1"/>
    </source>
</evidence>
<feature type="binding site" evidence="2">
    <location>
        <position position="433"/>
    </location>
    <ligand>
        <name>Fe cation</name>
        <dbReference type="ChEBI" id="CHEBI:24875"/>
    </ligand>
</feature>
<dbReference type="InterPro" id="IPR029014">
    <property type="entry name" value="NiFe-Hase_large"/>
</dbReference>
<feature type="binding site" evidence="2">
    <location>
        <position position="77"/>
    </location>
    <ligand>
        <name>Fe cation</name>
        <dbReference type="ChEBI" id="CHEBI:24875"/>
    </ligand>
</feature>
<dbReference type="GO" id="GO:0016151">
    <property type="term" value="F:nickel cation binding"/>
    <property type="evidence" value="ECO:0007669"/>
    <property type="project" value="InterPro"/>
</dbReference>
<dbReference type="GO" id="GO:0008901">
    <property type="term" value="F:ferredoxin hydrogenase activity"/>
    <property type="evidence" value="ECO:0007669"/>
    <property type="project" value="InterPro"/>
</dbReference>
<dbReference type="Pfam" id="PF00374">
    <property type="entry name" value="NiFeSe_Hases"/>
    <property type="match status" value="2"/>
</dbReference>
<evidence type="ECO:0000256" key="1">
    <source>
        <dbReference type="ARBA" id="ARBA00023002"/>
    </source>
</evidence>
<comment type="cofactor">
    <cofactor evidence="2">
        <name>Ni(2+)</name>
        <dbReference type="ChEBI" id="CHEBI:49786"/>
    </cofactor>
</comment>
<dbReference type="AlphaFoldDB" id="A0A2M7QJ77"/>
<feature type="binding site" evidence="2">
    <location>
        <position position="74"/>
    </location>
    <ligand>
        <name>Ni(2+)</name>
        <dbReference type="ChEBI" id="CHEBI:49786"/>
    </ligand>
</feature>
<keyword evidence="1" id="KW-0560">Oxidoreductase</keyword>
<accession>A0A2M7QJ77</accession>
<dbReference type="Gene3D" id="1.10.645.10">
    <property type="entry name" value="Cytochrome-c3 Hydrogenase, chain B"/>
    <property type="match status" value="1"/>
</dbReference>
<sequence>MHNPNFDFIPGSKDFKIQLDEISKIEGAASLEVEVKDGRVEDLKFSISEWKRFYTQAIQGKPAVAVPSLVSRICGTCSNAHLLASLKAVENAFDITISQQTLLLRKLLYHGLIIRDHALHLYIFALPDVFKKNSILDFDMEDPVQHNMLDDAFSVKEVGNKLSIVIGGRSVHAPFPTVGGFLKLPKIDDIKTMRNELLSIRPKILSLIELFAKTSFFHEVQAPFVFTSLVSHDFSYLEGEIRTSEGNTIQQSNFDEHLHAVIIPYSHARGFSFEGNLLMVGAIARLTLGKQYLNKKTLKDTEKYLSFFPTKNLFYNNLAQAIEILHSIDQSIELIESVTTIAPEPPIKPVLKETSGVGVIEAPRGTLYYKFEINKEGVVQKGEIIVPTGQNQVIMERAIKEIVENLVRLGATKEKIVYEIEKFIRAFDPCMSCASHFLKVNWK</sequence>
<keyword evidence="2" id="KW-0460">Magnesium</keyword>
<dbReference type="InterPro" id="IPR001501">
    <property type="entry name" value="Ni-dep_hyd_lsu"/>
</dbReference>
<keyword evidence="2" id="KW-0408">Iron</keyword>
<feature type="binding site" evidence="2">
    <location>
        <position position="77"/>
    </location>
    <ligand>
        <name>Ni(2+)</name>
        <dbReference type="ChEBI" id="CHEBI:49786"/>
    </ligand>
</feature>
<dbReference type="SUPFAM" id="SSF56762">
    <property type="entry name" value="HydB/Nqo4-like"/>
    <property type="match status" value="1"/>
</dbReference>
<dbReference type="PANTHER" id="PTHR43600">
    <property type="entry name" value="COENZYME F420 HYDROGENASE, SUBUNIT ALPHA"/>
    <property type="match status" value="1"/>
</dbReference>
<organism evidence="3 4">
    <name type="scientific">Candidatus Roizmanbacteria bacterium CG_4_10_14_0_8_um_filter_33_9</name>
    <dbReference type="NCBI Taxonomy" id="1974826"/>
    <lineage>
        <taxon>Bacteria</taxon>
        <taxon>Candidatus Roizmaniibacteriota</taxon>
    </lineage>
</organism>
<dbReference type="EMBL" id="PFLI01000108">
    <property type="protein sequence ID" value="PIY72001.1"/>
    <property type="molecule type" value="Genomic_DNA"/>
</dbReference>
<evidence type="ECO:0008006" key="5">
    <source>
        <dbReference type="Google" id="ProtNLM"/>
    </source>
</evidence>
<dbReference type="PANTHER" id="PTHR43600:SF4">
    <property type="entry name" value="CYTOSOLIC NIFE-HYDROGENASE, ALPHA SUBUNIT"/>
    <property type="match status" value="1"/>
</dbReference>
<feature type="binding site" evidence="2">
    <location>
        <position position="436"/>
    </location>
    <ligand>
        <name>Mg(2+)</name>
        <dbReference type="ChEBI" id="CHEBI:18420"/>
    </ligand>
</feature>
<gene>
    <name evidence="3" type="ORF">COY87_03180</name>
</gene>